<dbReference type="PROSITE" id="PS50089">
    <property type="entry name" value="ZF_RING_2"/>
    <property type="match status" value="1"/>
</dbReference>
<reference evidence="7 8" key="1">
    <citation type="submission" date="2014-04" db="EMBL/GenBank/DDBJ databases">
        <authorList>
            <consortium name="DOE Joint Genome Institute"/>
            <person name="Kuo A."/>
            <person name="Girlanda M."/>
            <person name="Perotto S."/>
            <person name="Kohler A."/>
            <person name="Nagy L.G."/>
            <person name="Floudas D."/>
            <person name="Copeland A."/>
            <person name="Barry K.W."/>
            <person name="Cichocki N."/>
            <person name="Veneault-Fourrey C."/>
            <person name="LaButti K."/>
            <person name="Lindquist E.A."/>
            <person name="Lipzen A."/>
            <person name="Lundell T."/>
            <person name="Morin E."/>
            <person name="Murat C."/>
            <person name="Sun H."/>
            <person name="Tunlid A."/>
            <person name="Henrissat B."/>
            <person name="Grigoriev I.V."/>
            <person name="Hibbett D.S."/>
            <person name="Martin F."/>
            <person name="Nordberg H.P."/>
            <person name="Cantor M.N."/>
            <person name="Hua S.X."/>
        </authorList>
    </citation>
    <scope>NUCLEOTIDE SEQUENCE [LARGE SCALE GENOMIC DNA]</scope>
    <source>
        <strain evidence="7 8">MUT 4182</strain>
    </source>
</reference>
<evidence type="ECO:0000256" key="4">
    <source>
        <dbReference type="PROSITE-ProRule" id="PRU00175"/>
    </source>
</evidence>
<dbReference type="InterPro" id="IPR013083">
    <property type="entry name" value="Znf_RING/FYVE/PHD"/>
</dbReference>
<dbReference type="PROSITE" id="PS00518">
    <property type="entry name" value="ZF_RING_1"/>
    <property type="match status" value="1"/>
</dbReference>
<dbReference type="Pfam" id="PF02190">
    <property type="entry name" value="LON_substr_bdg"/>
    <property type="match status" value="1"/>
</dbReference>
<dbReference type="PROSITE" id="PS51787">
    <property type="entry name" value="LON_N"/>
    <property type="match status" value="1"/>
</dbReference>
<dbReference type="STRING" id="1051891.A0A0C3L8M8"/>
<dbReference type="SMART" id="SM00464">
    <property type="entry name" value="LON"/>
    <property type="match status" value="1"/>
</dbReference>
<dbReference type="HOGENOM" id="CLU_013989_4_0_1"/>
<dbReference type="EMBL" id="KN822974">
    <property type="protein sequence ID" value="KIO30188.1"/>
    <property type="molecule type" value="Genomic_DNA"/>
</dbReference>
<proteinExistence type="predicted"/>
<keyword evidence="2 4" id="KW-0863">Zinc-finger</keyword>
<dbReference type="GO" id="GO:0008270">
    <property type="term" value="F:zinc ion binding"/>
    <property type="evidence" value="ECO:0007669"/>
    <property type="project" value="UniProtKB-KW"/>
</dbReference>
<dbReference type="Proteomes" id="UP000054248">
    <property type="component" value="Unassembled WGS sequence"/>
</dbReference>
<dbReference type="GO" id="GO:0061630">
    <property type="term" value="F:ubiquitin protein ligase activity"/>
    <property type="evidence" value="ECO:0007669"/>
    <property type="project" value="TreeGrafter"/>
</dbReference>
<gene>
    <name evidence="7" type="ORF">M407DRAFT_224917</name>
</gene>
<dbReference type="InterPro" id="IPR046336">
    <property type="entry name" value="Lon_prtase_N_sf"/>
</dbReference>
<dbReference type="OrthoDB" id="264917at2759"/>
<dbReference type="SMART" id="SM00184">
    <property type="entry name" value="RING"/>
    <property type="match status" value="1"/>
</dbReference>
<protein>
    <recommendedName>
        <fullName evidence="9">RING-type domain-containing protein</fullName>
    </recommendedName>
</protein>
<dbReference type="PANTHER" id="PTHR23327:SF42">
    <property type="entry name" value="LON PEPTIDASE N-TERMINAL DOMAIN AND RING FINGER PROTEIN C14F5.10C"/>
    <property type="match status" value="1"/>
</dbReference>
<evidence type="ECO:0008006" key="9">
    <source>
        <dbReference type="Google" id="ProtNLM"/>
    </source>
</evidence>
<dbReference type="Gene3D" id="2.30.130.40">
    <property type="entry name" value="LON domain-like"/>
    <property type="match status" value="1"/>
</dbReference>
<dbReference type="InterPro" id="IPR003111">
    <property type="entry name" value="Lon_prtase_N"/>
</dbReference>
<organism evidence="7 8">
    <name type="scientific">Tulasnella calospora MUT 4182</name>
    <dbReference type="NCBI Taxonomy" id="1051891"/>
    <lineage>
        <taxon>Eukaryota</taxon>
        <taxon>Fungi</taxon>
        <taxon>Dikarya</taxon>
        <taxon>Basidiomycota</taxon>
        <taxon>Agaricomycotina</taxon>
        <taxon>Agaricomycetes</taxon>
        <taxon>Cantharellales</taxon>
        <taxon>Tulasnellaceae</taxon>
        <taxon>Tulasnella</taxon>
    </lineage>
</organism>
<feature type="domain" description="RING-type" evidence="5">
    <location>
        <begin position="37"/>
        <end position="75"/>
    </location>
</feature>
<evidence type="ECO:0000313" key="8">
    <source>
        <dbReference type="Proteomes" id="UP000054248"/>
    </source>
</evidence>
<feature type="domain" description="Lon N-terminal" evidence="6">
    <location>
        <begin position="109"/>
        <end position="317"/>
    </location>
</feature>
<reference evidence="8" key="2">
    <citation type="submission" date="2015-01" db="EMBL/GenBank/DDBJ databases">
        <title>Evolutionary Origins and Diversification of the Mycorrhizal Mutualists.</title>
        <authorList>
            <consortium name="DOE Joint Genome Institute"/>
            <consortium name="Mycorrhizal Genomics Consortium"/>
            <person name="Kohler A."/>
            <person name="Kuo A."/>
            <person name="Nagy L.G."/>
            <person name="Floudas D."/>
            <person name="Copeland A."/>
            <person name="Barry K.W."/>
            <person name="Cichocki N."/>
            <person name="Veneault-Fourrey C."/>
            <person name="LaButti K."/>
            <person name="Lindquist E.A."/>
            <person name="Lipzen A."/>
            <person name="Lundell T."/>
            <person name="Morin E."/>
            <person name="Murat C."/>
            <person name="Riley R."/>
            <person name="Ohm R."/>
            <person name="Sun H."/>
            <person name="Tunlid A."/>
            <person name="Henrissat B."/>
            <person name="Grigoriev I.V."/>
            <person name="Hibbett D.S."/>
            <person name="Martin F."/>
        </authorList>
    </citation>
    <scope>NUCLEOTIDE SEQUENCE [LARGE SCALE GENOMIC DNA]</scope>
    <source>
        <strain evidence="8">MUT 4182</strain>
    </source>
</reference>
<name>A0A0C3L8M8_9AGAM</name>
<dbReference type="CDD" id="cd16514">
    <property type="entry name" value="RING-HC_LONFs_rpt2"/>
    <property type="match status" value="1"/>
</dbReference>
<sequence length="317" mass="35766">MPRVKRRKTAPPSPPLGSDNPEVVAKFFKSLQAEVQCEICFSLLYKPVTTPCQHTFCSKCLSRTLDHSILCPLCRQDLPGFAYFYEHAVNKVVESLIVYAFPNMLTDRKAAIEEEERNARLDTPVFVCQLSFPGLPTILHIFEPRYRLMLRRCLQTSDPAFGMLLPPRTNALPGAEEYGTMLEIKSVQMLPDGRSMVETKGTYRFRIAEKGTLDGYMVARIVRIDDLPDDADDLLERTLTVPQQGLAPEPTVEQLMETCREFYDQLKDGTAPWVVQQLNSTYGPMPEDPSTFGFWMAVVGEKEFVCGDTIGLTGLTH</sequence>
<dbReference type="SUPFAM" id="SSF88697">
    <property type="entry name" value="PUA domain-like"/>
    <property type="match status" value="1"/>
</dbReference>
<evidence type="ECO:0000256" key="2">
    <source>
        <dbReference type="ARBA" id="ARBA00022771"/>
    </source>
</evidence>
<dbReference type="SUPFAM" id="SSF57850">
    <property type="entry name" value="RING/U-box"/>
    <property type="match status" value="1"/>
</dbReference>
<accession>A0A0C3L8M8</accession>
<dbReference type="AlphaFoldDB" id="A0A0C3L8M8"/>
<dbReference type="Gene3D" id="3.30.40.10">
    <property type="entry name" value="Zinc/RING finger domain, C3HC4 (zinc finger)"/>
    <property type="match status" value="1"/>
</dbReference>
<evidence type="ECO:0000256" key="1">
    <source>
        <dbReference type="ARBA" id="ARBA00022723"/>
    </source>
</evidence>
<dbReference type="Pfam" id="PF13923">
    <property type="entry name" value="zf-C3HC4_2"/>
    <property type="match status" value="1"/>
</dbReference>
<dbReference type="InterPro" id="IPR001841">
    <property type="entry name" value="Znf_RING"/>
</dbReference>
<dbReference type="InterPro" id="IPR017907">
    <property type="entry name" value="Znf_RING_CS"/>
</dbReference>
<dbReference type="PANTHER" id="PTHR23327">
    <property type="entry name" value="RING FINGER PROTEIN 127"/>
    <property type="match status" value="1"/>
</dbReference>
<keyword evidence="8" id="KW-1185">Reference proteome</keyword>
<evidence type="ECO:0000259" key="6">
    <source>
        <dbReference type="PROSITE" id="PS51787"/>
    </source>
</evidence>
<evidence type="ECO:0000256" key="3">
    <source>
        <dbReference type="ARBA" id="ARBA00022833"/>
    </source>
</evidence>
<keyword evidence="1" id="KW-0479">Metal-binding</keyword>
<dbReference type="InterPro" id="IPR015947">
    <property type="entry name" value="PUA-like_sf"/>
</dbReference>
<keyword evidence="3" id="KW-0862">Zinc</keyword>
<evidence type="ECO:0000259" key="5">
    <source>
        <dbReference type="PROSITE" id="PS50089"/>
    </source>
</evidence>
<evidence type="ECO:0000313" key="7">
    <source>
        <dbReference type="EMBL" id="KIO30188.1"/>
    </source>
</evidence>